<reference evidence="3" key="1">
    <citation type="journal article" date="2023" name="Insect Mol. Biol.">
        <title>Genome sequencing provides insights into the evolution of gene families encoding plant cell wall-degrading enzymes in longhorned beetles.</title>
        <authorList>
            <person name="Shin N.R."/>
            <person name="Okamura Y."/>
            <person name="Kirsch R."/>
            <person name="Pauchet Y."/>
        </authorList>
    </citation>
    <scope>NUCLEOTIDE SEQUENCE</scope>
    <source>
        <tissue evidence="3">Midgut</tissue>
    </source>
</reference>
<comment type="caution">
    <text evidence="3">The sequence shown here is derived from an EMBL/GenBank/DDBJ whole genome shotgun (WGS) entry which is preliminary data.</text>
</comment>
<feature type="signal peptide" evidence="2">
    <location>
        <begin position="1"/>
        <end position="19"/>
    </location>
</feature>
<sequence length="152" mass="17513">MDVLYIVLLISTNAAFISSAAIDHQGYYKPSLDQNNTVPYEDHSKSDALEKEHPLDVNNHAEHPNKDFKSDNNSAEDQSQDMELPASRTGRKNNDEVMALAADTIYVPYVRYRQYFGQRQRVYVNRRSSNYYPRYPALVGYADDRDRFPTVA</sequence>
<gene>
    <name evidence="3" type="ORF">NQ317_011096</name>
</gene>
<name>A0ABQ9K3N7_9CUCU</name>
<keyword evidence="4" id="KW-1185">Reference proteome</keyword>
<proteinExistence type="predicted"/>
<feature type="compositionally biased region" description="Basic and acidic residues" evidence="1">
    <location>
        <begin position="40"/>
        <end position="70"/>
    </location>
</feature>
<protein>
    <submittedName>
        <fullName evidence="3">Uncharacterized protein</fullName>
    </submittedName>
</protein>
<evidence type="ECO:0000256" key="2">
    <source>
        <dbReference type="SAM" id="SignalP"/>
    </source>
</evidence>
<accession>A0ABQ9K3N7</accession>
<feature type="chain" id="PRO_5046693470" evidence="2">
    <location>
        <begin position="20"/>
        <end position="152"/>
    </location>
</feature>
<dbReference type="EMBL" id="JAPWTJ010000044">
    <property type="protein sequence ID" value="KAJ8984187.1"/>
    <property type="molecule type" value="Genomic_DNA"/>
</dbReference>
<evidence type="ECO:0000313" key="3">
    <source>
        <dbReference type="EMBL" id="KAJ8984187.1"/>
    </source>
</evidence>
<feature type="region of interest" description="Disordered" evidence="1">
    <location>
        <begin position="30"/>
        <end position="93"/>
    </location>
</feature>
<evidence type="ECO:0000313" key="4">
    <source>
        <dbReference type="Proteomes" id="UP001162164"/>
    </source>
</evidence>
<evidence type="ECO:0000256" key="1">
    <source>
        <dbReference type="SAM" id="MobiDB-lite"/>
    </source>
</evidence>
<organism evidence="3 4">
    <name type="scientific">Molorchus minor</name>
    <dbReference type="NCBI Taxonomy" id="1323400"/>
    <lineage>
        <taxon>Eukaryota</taxon>
        <taxon>Metazoa</taxon>
        <taxon>Ecdysozoa</taxon>
        <taxon>Arthropoda</taxon>
        <taxon>Hexapoda</taxon>
        <taxon>Insecta</taxon>
        <taxon>Pterygota</taxon>
        <taxon>Neoptera</taxon>
        <taxon>Endopterygota</taxon>
        <taxon>Coleoptera</taxon>
        <taxon>Polyphaga</taxon>
        <taxon>Cucujiformia</taxon>
        <taxon>Chrysomeloidea</taxon>
        <taxon>Cerambycidae</taxon>
        <taxon>Lamiinae</taxon>
        <taxon>Monochamini</taxon>
        <taxon>Molorchus</taxon>
    </lineage>
</organism>
<keyword evidence="2" id="KW-0732">Signal</keyword>
<dbReference type="Proteomes" id="UP001162164">
    <property type="component" value="Unassembled WGS sequence"/>
</dbReference>